<dbReference type="Proteomes" id="UP000027602">
    <property type="component" value="Chromosome"/>
</dbReference>
<reference evidence="1 2" key="1">
    <citation type="journal article" date="2015" name="BMC Genomics">
        <title>Transcriptome analysis of thermophilic methylotrophic Bacillus methanolicus MGA3 using RNA-sequencing provides detailed insights into its previously uncharted transcriptional landscape.</title>
        <authorList>
            <person name="Irla M."/>
            <person name="Neshat A."/>
            <person name="Brautaset T."/>
            <person name="Ruckert C."/>
            <person name="Kalinowski J."/>
            <person name="Wendisch V.F."/>
        </authorList>
    </citation>
    <scope>NUCLEOTIDE SEQUENCE [LARGE SCALE GENOMIC DNA]</scope>
    <source>
        <strain evidence="2">MGA3 / ATCC 53907</strain>
    </source>
</reference>
<dbReference type="HOGENOM" id="CLU_1881592_0_0_9"/>
<dbReference type="eggNOG" id="ENOG5032KRY">
    <property type="taxonomic scope" value="Bacteria"/>
</dbReference>
<gene>
    <name evidence="1" type="ORF">BMMGA3_15155</name>
</gene>
<dbReference type="AlphaFoldDB" id="I3EB34"/>
<dbReference type="EMBL" id="CP007739">
    <property type="protein sequence ID" value="AIE61388.1"/>
    <property type="molecule type" value="Genomic_DNA"/>
</dbReference>
<evidence type="ECO:0000313" key="2">
    <source>
        <dbReference type="Proteomes" id="UP000027602"/>
    </source>
</evidence>
<protein>
    <submittedName>
        <fullName evidence="1">Uncharacterized protein</fullName>
    </submittedName>
</protein>
<sequence length="135" mass="15611">MEQSNDLKDIMEQLKKNPPKIIGGYKKQGWAVKVLEKISNDAVEQEEDGTVTAKAVLEAKDKTYFPAFLHLDLKKKGQIIGAYFISENENQFDLIPFEIAKEFINKKEEDLVPFKYRTLEKIEGDEVQVNWPEFS</sequence>
<dbReference type="KEGG" id="bmet:BMMGA3_15155"/>
<name>I3EB34_BACMM</name>
<dbReference type="RefSeq" id="WP_003346516.1">
    <property type="nucleotide sequence ID" value="NZ_ADWW01000001.1"/>
</dbReference>
<proteinExistence type="predicted"/>
<keyword evidence="2" id="KW-1185">Reference proteome</keyword>
<accession>I3EB34</accession>
<dbReference type="OrthoDB" id="2965939at2"/>
<evidence type="ECO:0000313" key="1">
    <source>
        <dbReference type="EMBL" id="AIE61388.1"/>
    </source>
</evidence>
<dbReference type="STRING" id="796606.BMMGA3_15155"/>
<organism evidence="1 2">
    <name type="scientific">Bacillus methanolicus (strain MGA3 / ATCC 53907)</name>
    <dbReference type="NCBI Taxonomy" id="796606"/>
    <lineage>
        <taxon>Bacteria</taxon>
        <taxon>Bacillati</taxon>
        <taxon>Bacillota</taxon>
        <taxon>Bacilli</taxon>
        <taxon>Bacillales</taxon>
        <taxon>Bacillaceae</taxon>
        <taxon>Bacillus</taxon>
    </lineage>
</organism>